<dbReference type="RefSeq" id="WP_008853035.1">
    <property type="nucleotide sequence ID" value="NZ_JOPB01000010.1"/>
</dbReference>
<comment type="caution">
    <text evidence="3">The sequence shown here is derived from an EMBL/GenBank/DDBJ whole genome shotgun (WGS) entry which is preliminary data.</text>
</comment>
<reference evidence="4" key="1">
    <citation type="submission" date="2014-06" db="EMBL/GenBank/DDBJ databases">
        <authorList>
            <person name="Winans N.J."/>
            <person name="Newell P.D."/>
            <person name="Douglas A.E."/>
        </authorList>
    </citation>
    <scope>NUCLEOTIDE SEQUENCE [LARGE SCALE GENOMIC DNA]</scope>
    <source>
        <strain evidence="4">DmL_052</strain>
    </source>
</reference>
<dbReference type="InterPro" id="IPR032816">
    <property type="entry name" value="VTT_dom"/>
</dbReference>
<evidence type="ECO:0000256" key="1">
    <source>
        <dbReference type="SAM" id="Phobius"/>
    </source>
</evidence>
<feature type="transmembrane region" description="Helical" evidence="1">
    <location>
        <begin position="171"/>
        <end position="189"/>
    </location>
</feature>
<evidence type="ECO:0000259" key="2">
    <source>
        <dbReference type="Pfam" id="PF09335"/>
    </source>
</evidence>
<feature type="transmembrane region" description="Helical" evidence="1">
    <location>
        <begin position="53"/>
        <end position="82"/>
    </location>
</feature>
<gene>
    <name evidence="3" type="ORF">HK18_00250</name>
</gene>
<keyword evidence="1" id="KW-1133">Transmembrane helix</keyword>
<dbReference type="Pfam" id="PF09335">
    <property type="entry name" value="VTT_dom"/>
    <property type="match status" value="1"/>
</dbReference>
<dbReference type="EMBL" id="JOPB01000010">
    <property type="protein sequence ID" value="OUI77977.1"/>
    <property type="molecule type" value="Genomic_DNA"/>
</dbReference>
<proteinExistence type="predicted"/>
<dbReference type="InterPro" id="IPR051311">
    <property type="entry name" value="DedA_domain"/>
</dbReference>
<keyword evidence="1" id="KW-0812">Transmembrane</keyword>
<protein>
    <submittedName>
        <fullName evidence="3">Cytochrome B561</fullName>
    </submittedName>
</protein>
<evidence type="ECO:0000313" key="3">
    <source>
        <dbReference type="EMBL" id="OUI77977.1"/>
    </source>
</evidence>
<accession>A0A251ZTH6</accession>
<sequence>MLNRLYQRAIQLAGSRYATIWLACIAFAEASFFPIPPDVLLCPMILAKRHKAWFYATICTIFSVFGGLLGWIIGAFLLQYLAMPIVHFYHAEQQLLNLQEKFNHYGVWIILIKGLTPIPYKFVTIASGAAHFSIIPFMIASLATRGIRFFAEAALLYKFGPPIQDFIEKRMIWVATAFCILLAGGVLAFKYI</sequence>
<dbReference type="AlphaFoldDB" id="A0A251ZTH6"/>
<keyword evidence="1" id="KW-0472">Membrane</keyword>
<dbReference type="PANTHER" id="PTHR42709">
    <property type="entry name" value="ALKALINE PHOSPHATASE LIKE PROTEIN"/>
    <property type="match status" value="1"/>
</dbReference>
<dbReference type="Proteomes" id="UP000194946">
    <property type="component" value="Unassembled WGS sequence"/>
</dbReference>
<evidence type="ECO:0000313" key="4">
    <source>
        <dbReference type="Proteomes" id="UP000194946"/>
    </source>
</evidence>
<dbReference type="GO" id="GO:0005886">
    <property type="term" value="C:plasma membrane"/>
    <property type="evidence" value="ECO:0007669"/>
    <property type="project" value="TreeGrafter"/>
</dbReference>
<feature type="domain" description="VTT" evidence="2">
    <location>
        <begin position="52"/>
        <end position="155"/>
    </location>
</feature>
<keyword evidence="4" id="KW-1185">Reference proteome</keyword>
<organism evidence="3 4">
    <name type="scientific">Commensalibacter intestini</name>
    <dbReference type="NCBI Taxonomy" id="479936"/>
    <lineage>
        <taxon>Bacteria</taxon>
        <taxon>Pseudomonadati</taxon>
        <taxon>Pseudomonadota</taxon>
        <taxon>Alphaproteobacteria</taxon>
        <taxon>Acetobacterales</taxon>
        <taxon>Acetobacteraceae</taxon>
    </lineage>
</organism>
<feature type="transmembrane region" description="Helical" evidence="1">
    <location>
        <begin position="132"/>
        <end position="151"/>
    </location>
</feature>
<dbReference type="PANTHER" id="PTHR42709:SF11">
    <property type="entry name" value="DEDA FAMILY PROTEIN"/>
    <property type="match status" value="1"/>
</dbReference>
<name>A0A251ZTH6_9PROT</name>